<feature type="compositionally biased region" description="Polar residues" evidence="1">
    <location>
        <begin position="147"/>
        <end position="157"/>
    </location>
</feature>
<accession>A0ABR2HXT6</accession>
<feature type="compositionally biased region" description="Basic and acidic residues" evidence="1">
    <location>
        <begin position="354"/>
        <end position="366"/>
    </location>
</feature>
<feature type="region of interest" description="Disordered" evidence="1">
    <location>
        <begin position="112"/>
        <end position="179"/>
    </location>
</feature>
<gene>
    <name evidence="3" type="ORF">M9Y10_017003</name>
</gene>
<feature type="compositionally biased region" description="Basic and acidic residues" evidence="1">
    <location>
        <begin position="162"/>
        <end position="174"/>
    </location>
</feature>
<dbReference type="SUPFAM" id="SSF50346">
    <property type="entry name" value="PRC-barrel domain"/>
    <property type="match status" value="1"/>
</dbReference>
<feature type="compositionally biased region" description="Polar residues" evidence="1">
    <location>
        <begin position="275"/>
        <end position="284"/>
    </location>
</feature>
<feature type="region of interest" description="Disordered" evidence="1">
    <location>
        <begin position="427"/>
        <end position="478"/>
    </location>
</feature>
<organism evidence="3 4">
    <name type="scientific">Tritrichomonas musculus</name>
    <dbReference type="NCBI Taxonomy" id="1915356"/>
    <lineage>
        <taxon>Eukaryota</taxon>
        <taxon>Metamonada</taxon>
        <taxon>Parabasalia</taxon>
        <taxon>Tritrichomonadida</taxon>
        <taxon>Tritrichomonadidae</taxon>
        <taxon>Tritrichomonas</taxon>
    </lineage>
</organism>
<protein>
    <recommendedName>
        <fullName evidence="2">CKK domain-containing protein</fullName>
    </recommendedName>
</protein>
<feature type="compositionally biased region" description="Basic and acidic residues" evidence="1">
    <location>
        <begin position="449"/>
        <end position="460"/>
    </location>
</feature>
<feature type="region of interest" description="Disordered" evidence="1">
    <location>
        <begin position="213"/>
        <end position="366"/>
    </location>
</feature>
<keyword evidence="4" id="KW-1185">Reference proteome</keyword>
<evidence type="ECO:0000313" key="4">
    <source>
        <dbReference type="Proteomes" id="UP001470230"/>
    </source>
</evidence>
<dbReference type="EMBL" id="JAPFFF010000021">
    <property type="protein sequence ID" value="KAK8854441.1"/>
    <property type="molecule type" value="Genomic_DNA"/>
</dbReference>
<feature type="compositionally biased region" description="Polar residues" evidence="1">
    <location>
        <begin position="461"/>
        <end position="472"/>
    </location>
</feature>
<sequence length="730" mass="83625">MHQICSRESCDDLNVIEIYQNALNQRLQNFSNSKYSNPSLGIKVVSNNNNENCTKKSAPQTKSKIAKKTDKKINPKIDCTREPLKSTNKQTNTKKKNTQEAKLYGTVIQKVDYPQKRTPTKPKLPITNTSNPSPKIGKSPNAFKGTSIKTSIKNSINQNDKSTQDKSKKSKNTENNDNLQVLATKYSKFLQERINSHQKCELQIMADEKNKKSVSFQQQANENKDNAKRPALYQSNSYSIERPEVKENNNLNKDISNQIPAVKPKGNIDNKVKTKNQCSPVISNRKSKKDDLISTPQKRQEDDFELLSESESENDEINDFHSIEPKIPPKPIEHLNYSQSKKKVSKTSASKSTEVNKKEEKSDNQFEELLKKKNELDARINSTISLQNHKEIKHFQQSSYEDTESYKVTDDDDLINDSLVKKIEQIQNSISSSPIPNTNSSIKNAPKIESNKSEAEKTKSLETSSNLNQDDPSNFVPKKRLFDMSGSDSDYEESFKTENVPEDKNVELNPISAKKDPPKSPHVTWDISNCPPIRPKVSNKFGINKSFSFINYDEMNGYSEEADANQLNNNQEIDFNSPVNFSKAMKLPKDFFYEVNNNCNDDDNTFVYDNYENYENEEEDKSDSIPNYSRILSILNKKLDGSRYTEVVNIMNKYKVKHFCLLISLPHQNVEALYLLRSDLCYARLIWGEGLSKVYRDDVLKFFTINIASRRFEQMKTTEFVCDVDAFTLD</sequence>
<feature type="compositionally biased region" description="Polar residues" evidence="1">
    <location>
        <begin position="248"/>
        <end position="259"/>
    </location>
</feature>
<dbReference type="PROSITE" id="PS51508">
    <property type="entry name" value="CKK"/>
    <property type="match status" value="1"/>
</dbReference>
<feature type="region of interest" description="Disordered" evidence="1">
    <location>
        <begin position="47"/>
        <end position="69"/>
    </location>
</feature>
<evidence type="ECO:0000259" key="2">
    <source>
        <dbReference type="PROSITE" id="PS51508"/>
    </source>
</evidence>
<feature type="domain" description="CKK" evidence="2">
    <location>
        <begin position="609"/>
        <end position="730"/>
    </location>
</feature>
<reference evidence="3 4" key="1">
    <citation type="submission" date="2024-04" db="EMBL/GenBank/DDBJ databases">
        <title>Tritrichomonas musculus Genome.</title>
        <authorList>
            <person name="Alves-Ferreira E."/>
            <person name="Grigg M."/>
            <person name="Lorenzi H."/>
            <person name="Galac M."/>
        </authorList>
    </citation>
    <scope>NUCLEOTIDE SEQUENCE [LARGE SCALE GENOMIC DNA]</scope>
    <source>
        <strain evidence="3 4">EAF2021</strain>
    </source>
</reference>
<feature type="region of interest" description="Disordered" evidence="1">
    <location>
        <begin position="82"/>
        <end position="101"/>
    </location>
</feature>
<feature type="compositionally biased region" description="Low complexity" evidence="1">
    <location>
        <begin position="427"/>
        <end position="444"/>
    </location>
</feature>
<feature type="compositionally biased region" description="Polar residues" evidence="1">
    <location>
        <begin position="47"/>
        <end position="61"/>
    </location>
</feature>
<feature type="compositionally biased region" description="Acidic residues" evidence="1">
    <location>
        <begin position="302"/>
        <end position="317"/>
    </location>
</feature>
<evidence type="ECO:0000256" key="1">
    <source>
        <dbReference type="SAM" id="MobiDB-lite"/>
    </source>
</evidence>
<dbReference type="InterPro" id="IPR011033">
    <property type="entry name" value="PRC_barrel-like_sf"/>
</dbReference>
<dbReference type="InterPro" id="IPR014797">
    <property type="entry name" value="CKK_CAMSAP"/>
</dbReference>
<dbReference type="Proteomes" id="UP001470230">
    <property type="component" value="Unassembled WGS sequence"/>
</dbReference>
<proteinExistence type="predicted"/>
<name>A0ABR2HXT6_9EUKA</name>
<dbReference type="Gene3D" id="3.10.20.360">
    <property type="entry name" value="CKK domain"/>
    <property type="match status" value="1"/>
</dbReference>
<dbReference type="InterPro" id="IPR038209">
    <property type="entry name" value="CKK_dom_sf"/>
</dbReference>
<evidence type="ECO:0000313" key="3">
    <source>
        <dbReference type="EMBL" id="KAK8854441.1"/>
    </source>
</evidence>
<comment type="caution">
    <text evidence="3">The sequence shown here is derived from an EMBL/GenBank/DDBJ whole genome shotgun (WGS) entry which is preliminary data.</text>
</comment>